<evidence type="ECO:0000313" key="1">
    <source>
        <dbReference type="EMBL" id="OWZ03143.1"/>
    </source>
</evidence>
<evidence type="ECO:0000313" key="2">
    <source>
        <dbReference type="Proteomes" id="UP000198211"/>
    </source>
</evidence>
<dbReference type="Gene3D" id="3.20.20.140">
    <property type="entry name" value="Metal-dependent hydrolases"/>
    <property type="match status" value="1"/>
</dbReference>
<comment type="caution">
    <text evidence="1">The sequence shown here is derived from an EMBL/GenBank/DDBJ whole genome shotgun (WGS) entry which is preliminary data.</text>
</comment>
<keyword evidence="2" id="KW-1185">Reference proteome</keyword>
<dbReference type="SUPFAM" id="SSF51556">
    <property type="entry name" value="Metallo-dependent hydrolases"/>
    <property type="match status" value="1"/>
</dbReference>
<gene>
    <name evidence="1" type="ORF">PHMEG_00025179</name>
</gene>
<dbReference type="InterPro" id="IPR032466">
    <property type="entry name" value="Metal_Hydrolase"/>
</dbReference>
<sequence length="159" mass="17678">MHHLAAPSSRSKTLFSLLMLPLVVLTFSTLRSSLAIWNSWPNALLLPIRISTKANSSYLASWTHTCMPRSSLTGKYTFPIEQKFNDPTFAMEWYSKLPDTMLSEGITAAQYFPTTHVEATMLLFSGKSGSKGVGGLGFDGPERSSLGRITEYGEMFRRC</sequence>
<organism evidence="1 2">
    <name type="scientific">Phytophthora megakarya</name>
    <dbReference type="NCBI Taxonomy" id="4795"/>
    <lineage>
        <taxon>Eukaryota</taxon>
        <taxon>Sar</taxon>
        <taxon>Stramenopiles</taxon>
        <taxon>Oomycota</taxon>
        <taxon>Peronosporomycetes</taxon>
        <taxon>Peronosporales</taxon>
        <taxon>Peronosporaceae</taxon>
        <taxon>Phytophthora</taxon>
    </lineage>
</organism>
<dbReference type="STRING" id="4795.A0A225VCM7"/>
<reference evidence="2" key="1">
    <citation type="submission" date="2017-03" db="EMBL/GenBank/DDBJ databases">
        <title>Phytopthora megakarya and P. palmivora, two closely related causual agents of cacao black pod achieved similar genome size and gene model numbers by different mechanisms.</title>
        <authorList>
            <person name="Ali S."/>
            <person name="Shao J."/>
            <person name="Larry D.J."/>
            <person name="Kronmiller B."/>
            <person name="Shen D."/>
            <person name="Strem M.D."/>
            <person name="Melnick R.L."/>
            <person name="Guiltinan M.J."/>
            <person name="Tyler B.M."/>
            <person name="Meinhardt L.W."/>
            <person name="Bailey B.A."/>
        </authorList>
    </citation>
    <scope>NUCLEOTIDE SEQUENCE [LARGE SCALE GENOMIC DNA]</scope>
    <source>
        <strain evidence="2">zdho120</strain>
    </source>
</reference>
<proteinExistence type="predicted"/>
<dbReference type="EMBL" id="NBNE01005699">
    <property type="protein sequence ID" value="OWZ03143.1"/>
    <property type="molecule type" value="Genomic_DNA"/>
</dbReference>
<accession>A0A225VCM7</accession>
<name>A0A225VCM7_9STRA</name>
<protein>
    <submittedName>
        <fullName evidence="1">Guanine deaminase</fullName>
    </submittedName>
</protein>
<dbReference type="OrthoDB" id="194468at2759"/>
<dbReference type="Proteomes" id="UP000198211">
    <property type="component" value="Unassembled WGS sequence"/>
</dbReference>
<dbReference type="AlphaFoldDB" id="A0A225VCM7"/>